<evidence type="ECO:0000256" key="1">
    <source>
        <dbReference type="ARBA" id="ARBA00022574"/>
    </source>
</evidence>
<evidence type="ECO:0000313" key="5">
    <source>
        <dbReference type="EMBL" id="WJZ96405.1"/>
    </source>
</evidence>
<feature type="region of interest" description="Disordered" evidence="4">
    <location>
        <begin position="321"/>
        <end position="380"/>
    </location>
</feature>
<feature type="region of interest" description="Disordered" evidence="4">
    <location>
        <begin position="280"/>
        <end position="300"/>
    </location>
</feature>
<dbReference type="Gene3D" id="2.130.10.10">
    <property type="entry name" value="YVTN repeat-like/Quinoprotein amine dehydrogenase"/>
    <property type="match status" value="2"/>
</dbReference>
<dbReference type="SUPFAM" id="SSF50978">
    <property type="entry name" value="WD40 repeat-like"/>
    <property type="match status" value="1"/>
</dbReference>
<evidence type="ECO:0000313" key="6">
    <source>
        <dbReference type="Proteomes" id="UP001227230"/>
    </source>
</evidence>
<dbReference type="Pfam" id="PF00400">
    <property type="entry name" value="WD40"/>
    <property type="match status" value="5"/>
</dbReference>
<feature type="repeat" description="WD" evidence="3">
    <location>
        <begin position="748"/>
        <end position="780"/>
    </location>
</feature>
<keyword evidence="2" id="KW-0677">Repeat</keyword>
<dbReference type="InterPro" id="IPR015943">
    <property type="entry name" value="WD40/YVTN_repeat-like_dom_sf"/>
</dbReference>
<accession>A0ABY9CMZ9</accession>
<evidence type="ECO:0000256" key="2">
    <source>
        <dbReference type="ARBA" id="ARBA00022737"/>
    </source>
</evidence>
<keyword evidence="6" id="KW-1185">Reference proteome</keyword>
<evidence type="ECO:0000256" key="4">
    <source>
        <dbReference type="SAM" id="MobiDB-lite"/>
    </source>
</evidence>
<dbReference type="InterPro" id="IPR019775">
    <property type="entry name" value="WD40_repeat_CS"/>
</dbReference>
<sequence length="780" mass="85816">MAPGDEWDAEKMLQVYILDYMKKKNMHTAADVFATEANVGSNPIAIESAGGFLAEWWSIFYDVFASRQALGEQGTSQQEARGDGSSLEIQTTENELQSLHPLVPNFEMNQQTPGLFTNLENMLGQQSSSLSAAKMHRQQQIARQTQQRVRRDNRQGINMGRATSMDPNLYGVPRAAIPRAGPLDSEMNEGVNPMPLKGQMSSGADQFPSGFVHQGLTPMLQLPIQKPQFQLPRAQYQQDPSIQILPHTTVMLGVDQLPSGLGIQGLNPMFQLPKLQSQFQLPRAQHQQGPSIQGADQIPSSLSHQGLKSMLQPPKLQPQFQALRAQHRQESSTQLLSHTPTTLGVDQVPSGLGNQGVDQIPSSLGNQGLNPTQGPNPQQQYSMSIALEPNPQQQFKTMIQMGDTAEQQQHDQAQKQQSEESGRKRKSLSNSGSGDNILACNTAEKEKPIDENVESYLSPDDVNANTVPIPFSILKRDSSDCTTNEDTGFTFKEVGRLQASKGKVLCCHFSSDGKMLVSSGHDKKVMIWSMETYDYVCTTEEHSLLITDVRFKPNSALFATSSFDRSVQIWDADKPSNALVKLHGHAEQVTSVDFHPRKLDLLCSCDSNNEIRLWNVSQQVCTHTTKGATKQVRFQPRVGKLLATAVGNGINIIDVETDTLQAHLKGHTKDVRAICWDTSGKYVASISEDSARVWSPTLSGKCIHELLSNGNNFQSCTFHPGYSQLLAIGGYQTLELWNPTESNKTISVPAHMGLIAALADSPQAEVIASASHDQCVKLWK</sequence>
<dbReference type="PROSITE" id="PS50294">
    <property type="entry name" value="WD_REPEATS_REGION"/>
    <property type="match status" value="4"/>
</dbReference>
<feature type="repeat" description="WD" evidence="3">
    <location>
        <begin position="582"/>
        <end position="624"/>
    </location>
</feature>
<feature type="repeat" description="WD" evidence="3">
    <location>
        <begin position="497"/>
        <end position="538"/>
    </location>
</feature>
<feature type="compositionally biased region" description="Basic and acidic residues" evidence="4">
    <location>
        <begin position="408"/>
        <end position="422"/>
    </location>
</feature>
<dbReference type="InterPro" id="IPR001680">
    <property type="entry name" value="WD40_rpt"/>
</dbReference>
<feature type="repeat" description="WD" evidence="3">
    <location>
        <begin position="539"/>
        <end position="580"/>
    </location>
</feature>
<dbReference type="Proteomes" id="UP001227230">
    <property type="component" value="Chromosome 10"/>
</dbReference>
<gene>
    <name evidence="5" type="ORF">VitviT2T_015095</name>
</gene>
<dbReference type="PANTHER" id="PTHR44376:SF8">
    <property type="entry name" value="TRANSCRIPTIONAL COREPRESSOR LEUNIG-LIKE"/>
    <property type="match status" value="1"/>
</dbReference>
<dbReference type="InterPro" id="IPR044716">
    <property type="entry name" value="LEUNIG-like"/>
</dbReference>
<dbReference type="PROSITE" id="PS50896">
    <property type="entry name" value="LISH"/>
    <property type="match status" value="1"/>
</dbReference>
<evidence type="ECO:0000256" key="3">
    <source>
        <dbReference type="PROSITE-ProRule" id="PRU00221"/>
    </source>
</evidence>
<dbReference type="EMBL" id="CP126657">
    <property type="protein sequence ID" value="WJZ96405.1"/>
    <property type="molecule type" value="Genomic_DNA"/>
</dbReference>
<dbReference type="PROSITE" id="PS50082">
    <property type="entry name" value="WD_REPEATS_2"/>
    <property type="match status" value="4"/>
</dbReference>
<feature type="compositionally biased region" description="Polar residues" evidence="4">
    <location>
        <begin position="356"/>
        <end position="380"/>
    </location>
</feature>
<feature type="region of interest" description="Disordered" evidence="4">
    <location>
        <begin position="401"/>
        <end position="445"/>
    </location>
</feature>
<proteinExistence type="predicted"/>
<dbReference type="InterPro" id="IPR006594">
    <property type="entry name" value="LisH"/>
</dbReference>
<keyword evidence="1 3" id="KW-0853">WD repeat</keyword>
<dbReference type="CDD" id="cd00200">
    <property type="entry name" value="WD40"/>
    <property type="match status" value="1"/>
</dbReference>
<dbReference type="PROSITE" id="PS00678">
    <property type="entry name" value="WD_REPEATS_1"/>
    <property type="match status" value="1"/>
</dbReference>
<feature type="compositionally biased region" description="Polar residues" evidence="4">
    <location>
        <begin position="331"/>
        <end position="344"/>
    </location>
</feature>
<feature type="compositionally biased region" description="Polar residues" evidence="4">
    <location>
        <begin position="280"/>
        <end position="291"/>
    </location>
</feature>
<reference evidence="5 6" key="1">
    <citation type="journal article" date="2023" name="Hortic Res">
        <title>The complete reference genome for grapevine (Vitis vinifera L.) genetics and breeding.</title>
        <authorList>
            <person name="Shi X."/>
            <person name="Cao S."/>
            <person name="Wang X."/>
            <person name="Huang S."/>
            <person name="Wang Y."/>
            <person name="Liu Z."/>
            <person name="Liu W."/>
            <person name="Leng X."/>
            <person name="Peng Y."/>
            <person name="Wang N."/>
            <person name="Wang Y."/>
            <person name="Ma Z."/>
            <person name="Xu X."/>
            <person name="Zhang F."/>
            <person name="Xue H."/>
            <person name="Zhong H."/>
            <person name="Wang Y."/>
            <person name="Zhang K."/>
            <person name="Velt A."/>
            <person name="Avia K."/>
            <person name="Holtgrawe D."/>
            <person name="Grimplet J."/>
            <person name="Matus J.T."/>
            <person name="Ware D."/>
            <person name="Wu X."/>
            <person name="Wang H."/>
            <person name="Liu C."/>
            <person name="Fang Y."/>
            <person name="Rustenholz C."/>
            <person name="Cheng Z."/>
            <person name="Xiao H."/>
            <person name="Zhou Y."/>
        </authorList>
    </citation>
    <scope>NUCLEOTIDE SEQUENCE [LARGE SCALE GENOMIC DNA]</scope>
    <source>
        <strain evidence="6">cv. Pinot noir / PN40024</strain>
        <tissue evidence="5">Leaf</tissue>
    </source>
</reference>
<evidence type="ECO:0008006" key="7">
    <source>
        <dbReference type="Google" id="ProtNLM"/>
    </source>
</evidence>
<protein>
    <recommendedName>
        <fullName evidence="7">Transcriptional corepressor LEUNIG</fullName>
    </recommendedName>
</protein>
<organism evidence="5 6">
    <name type="scientific">Vitis vinifera</name>
    <name type="common">Grape</name>
    <dbReference type="NCBI Taxonomy" id="29760"/>
    <lineage>
        <taxon>Eukaryota</taxon>
        <taxon>Viridiplantae</taxon>
        <taxon>Streptophyta</taxon>
        <taxon>Embryophyta</taxon>
        <taxon>Tracheophyta</taxon>
        <taxon>Spermatophyta</taxon>
        <taxon>Magnoliopsida</taxon>
        <taxon>eudicotyledons</taxon>
        <taxon>Gunneridae</taxon>
        <taxon>Pentapetalae</taxon>
        <taxon>rosids</taxon>
        <taxon>Vitales</taxon>
        <taxon>Vitaceae</taxon>
        <taxon>Viteae</taxon>
        <taxon>Vitis</taxon>
    </lineage>
</organism>
<dbReference type="InterPro" id="IPR036322">
    <property type="entry name" value="WD40_repeat_dom_sf"/>
</dbReference>
<dbReference type="PANTHER" id="PTHR44376">
    <property type="entry name" value="TRANSCRIPTIONAL REGULATOR OF FILAMENTOUS GROWTH FLO8"/>
    <property type="match status" value="1"/>
</dbReference>
<dbReference type="SMART" id="SM00320">
    <property type="entry name" value="WD40"/>
    <property type="match status" value="7"/>
</dbReference>
<name>A0ABY9CMZ9_VITVI</name>